<evidence type="ECO:0000256" key="1">
    <source>
        <dbReference type="ARBA" id="ARBA00022729"/>
    </source>
</evidence>
<dbReference type="GeneTree" id="ENSGT00940000154270"/>
<evidence type="ECO:0000259" key="4">
    <source>
        <dbReference type="PROSITE" id="PS50835"/>
    </source>
</evidence>
<dbReference type="InterPro" id="IPR013106">
    <property type="entry name" value="Ig_V-set"/>
</dbReference>
<dbReference type="HOGENOM" id="CLU_077975_9_4_1"/>
<feature type="signal peptide" evidence="3">
    <location>
        <begin position="1"/>
        <end position="21"/>
    </location>
</feature>
<dbReference type="Pfam" id="PF07686">
    <property type="entry name" value="V-set"/>
    <property type="match status" value="1"/>
</dbReference>
<accession>F7ANN6</accession>
<dbReference type="PROSITE" id="PS50835">
    <property type="entry name" value="IG_LIKE"/>
    <property type="match status" value="1"/>
</dbReference>
<dbReference type="PANTHER" id="PTHR23268">
    <property type="entry name" value="T-CELL RECEPTOR BETA CHAIN"/>
    <property type="match status" value="1"/>
</dbReference>
<dbReference type="STRING" id="9796.ENSECAP00000009549"/>
<dbReference type="SMART" id="SM00406">
    <property type="entry name" value="IGv"/>
    <property type="match status" value="1"/>
</dbReference>
<dbReference type="GO" id="GO:0007166">
    <property type="term" value="P:cell surface receptor signaling pathway"/>
    <property type="evidence" value="ECO:0000318"/>
    <property type="project" value="GO_Central"/>
</dbReference>
<dbReference type="Proteomes" id="UP000002281">
    <property type="component" value="Chromosome 4"/>
</dbReference>
<name>F7ANN6_HORSE</name>
<dbReference type="GO" id="GO:0005886">
    <property type="term" value="C:plasma membrane"/>
    <property type="evidence" value="ECO:0000318"/>
    <property type="project" value="GO_Central"/>
</dbReference>
<sequence length="177" mass="19459">MGSRLLCCVALCLLGAGPVDSGVIQTPRHLIKAKGQQMTLRCSPISTHPYVYWYQQVLGQGPRFLIQYFDEKENDRGDSSDRFSGKQFSNYSSELKVSVLELVDSALYLCASSLAQPCMISSLQHKNFPAPAQEVTPRVAAARQTDSVPHISGRPSTDTLPAVSVCGIFYTHRNHAK</sequence>
<dbReference type="InterPro" id="IPR036179">
    <property type="entry name" value="Ig-like_dom_sf"/>
</dbReference>
<dbReference type="Gene3D" id="2.60.40.10">
    <property type="entry name" value="Immunoglobulins"/>
    <property type="match status" value="1"/>
</dbReference>
<proteinExistence type="predicted"/>
<reference evidence="5 6" key="1">
    <citation type="journal article" date="2009" name="Science">
        <title>Genome sequence, comparative analysis, and population genetics of the domestic horse.</title>
        <authorList>
            <consortium name="Broad Institute Genome Sequencing Platform"/>
            <consortium name="Broad Institute Whole Genome Assembly Team"/>
            <person name="Wade C.M."/>
            <person name="Giulotto E."/>
            <person name="Sigurdsson S."/>
            <person name="Zoli M."/>
            <person name="Gnerre S."/>
            <person name="Imsland F."/>
            <person name="Lear T.L."/>
            <person name="Adelson D.L."/>
            <person name="Bailey E."/>
            <person name="Bellone R.R."/>
            <person name="Bloecker H."/>
            <person name="Distl O."/>
            <person name="Edgar R.C."/>
            <person name="Garber M."/>
            <person name="Leeb T."/>
            <person name="Mauceli E."/>
            <person name="MacLeod J.N."/>
            <person name="Penedo M.C.T."/>
            <person name="Raison J.M."/>
            <person name="Sharpe T."/>
            <person name="Vogel J."/>
            <person name="Andersson L."/>
            <person name="Antczak D.F."/>
            <person name="Biagi T."/>
            <person name="Binns M.M."/>
            <person name="Chowdhary B.P."/>
            <person name="Coleman S.J."/>
            <person name="Della Valle G."/>
            <person name="Fryc S."/>
            <person name="Guerin G."/>
            <person name="Hasegawa T."/>
            <person name="Hill E.W."/>
            <person name="Jurka J."/>
            <person name="Kiialainen A."/>
            <person name="Lindgren G."/>
            <person name="Liu J."/>
            <person name="Magnani E."/>
            <person name="Mickelson J.R."/>
            <person name="Murray J."/>
            <person name="Nergadze S.G."/>
            <person name="Onofrio R."/>
            <person name="Pedroni S."/>
            <person name="Piras M.F."/>
            <person name="Raudsepp T."/>
            <person name="Rocchi M."/>
            <person name="Roeed K.H."/>
            <person name="Ryder O.A."/>
            <person name="Searle S."/>
            <person name="Skow L."/>
            <person name="Swinburne J.E."/>
            <person name="Syvaenen A.C."/>
            <person name="Tozaki T."/>
            <person name="Valberg S.J."/>
            <person name="Vaudin M."/>
            <person name="White J.R."/>
            <person name="Zody M.C."/>
            <person name="Lander E.S."/>
            <person name="Lindblad-Toh K."/>
        </authorList>
    </citation>
    <scope>NUCLEOTIDE SEQUENCE [LARGE SCALE GENOMIC DNA]</scope>
    <source>
        <strain evidence="5 6">Thoroughbred</strain>
    </source>
</reference>
<dbReference type="Ensembl" id="ENSECAT00000012123.3">
    <property type="protein sequence ID" value="ENSECAP00000009549.3"/>
    <property type="gene ID" value="ENSECAG00000027848.2"/>
</dbReference>
<feature type="chain" id="PRO_5040389147" description="Ig-like domain-containing protein" evidence="3">
    <location>
        <begin position="22"/>
        <end position="177"/>
    </location>
</feature>
<dbReference type="InterPro" id="IPR007110">
    <property type="entry name" value="Ig-like_dom"/>
</dbReference>
<evidence type="ECO:0000256" key="3">
    <source>
        <dbReference type="SAM" id="SignalP"/>
    </source>
</evidence>
<dbReference type="SUPFAM" id="SSF48726">
    <property type="entry name" value="Immunoglobulin"/>
    <property type="match status" value="1"/>
</dbReference>
<reference evidence="5" key="3">
    <citation type="submission" date="2025-09" db="UniProtKB">
        <authorList>
            <consortium name="Ensembl"/>
        </authorList>
    </citation>
    <scope>IDENTIFICATION</scope>
    <source>
        <strain evidence="5">Thoroughbred</strain>
    </source>
</reference>
<evidence type="ECO:0000313" key="5">
    <source>
        <dbReference type="Ensembl" id="ENSECAP00000009549.3"/>
    </source>
</evidence>
<dbReference type="AlphaFoldDB" id="F7ANN6"/>
<dbReference type="FunCoup" id="F7ANN6">
    <property type="interactions" value="105"/>
</dbReference>
<organism evidence="5 6">
    <name type="scientific">Equus caballus</name>
    <name type="common">Horse</name>
    <dbReference type="NCBI Taxonomy" id="9796"/>
    <lineage>
        <taxon>Eukaryota</taxon>
        <taxon>Metazoa</taxon>
        <taxon>Chordata</taxon>
        <taxon>Craniata</taxon>
        <taxon>Vertebrata</taxon>
        <taxon>Euteleostomi</taxon>
        <taxon>Mammalia</taxon>
        <taxon>Eutheria</taxon>
        <taxon>Laurasiatheria</taxon>
        <taxon>Perissodactyla</taxon>
        <taxon>Equidae</taxon>
        <taxon>Equus</taxon>
    </lineage>
</organism>
<dbReference type="PaxDb" id="9796-ENSECAP00000009549"/>
<keyword evidence="6" id="KW-1185">Reference proteome</keyword>
<evidence type="ECO:0000256" key="2">
    <source>
        <dbReference type="ARBA" id="ARBA00022859"/>
    </source>
</evidence>
<keyword evidence="2" id="KW-0391">Immunity</keyword>
<dbReference type="InParanoid" id="F7ANN6"/>
<keyword evidence="1 3" id="KW-0732">Signal</keyword>
<dbReference type="InterPro" id="IPR013783">
    <property type="entry name" value="Ig-like_fold"/>
</dbReference>
<reference evidence="5" key="2">
    <citation type="submission" date="2025-08" db="UniProtKB">
        <authorList>
            <consortium name="Ensembl"/>
        </authorList>
    </citation>
    <scope>IDENTIFICATION</scope>
    <source>
        <strain evidence="5">Thoroughbred</strain>
    </source>
</reference>
<dbReference type="Bgee" id="ENSECAG00000027848">
    <property type="expression patterns" value="Expressed in leukocyte and 10 other cell types or tissues"/>
</dbReference>
<evidence type="ECO:0000313" key="6">
    <source>
        <dbReference type="Proteomes" id="UP000002281"/>
    </source>
</evidence>
<dbReference type="PANTHER" id="PTHR23268:SF101">
    <property type="entry name" value="T CELL RECEPTOR BETA VARIABLE 9"/>
    <property type="match status" value="1"/>
</dbReference>
<protein>
    <recommendedName>
        <fullName evidence="4">Ig-like domain-containing protein</fullName>
    </recommendedName>
</protein>
<dbReference type="GO" id="GO:0002376">
    <property type="term" value="P:immune system process"/>
    <property type="evidence" value="ECO:0007669"/>
    <property type="project" value="UniProtKB-KW"/>
</dbReference>
<dbReference type="InterPro" id="IPR050413">
    <property type="entry name" value="TCR_beta_variable"/>
</dbReference>
<feature type="domain" description="Ig-like" evidence="4">
    <location>
        <begin position="18"/>
        <end position="121"/>
    </location>
</feature>